<dbReference type="GO" id="GO:0016020">
    <property type="term" value="C:membrane"/>
    <property type="evidence" value="ECO:0007669"/>
    <property type="project" value="UniProtKB-SubCell"/>
</dbReference>
<organism evidence="7 8">
    <name type="scientific">Flexibacter flexilis DSM 6793</name>
    <dbReference type="NCBI Taxonomy" id="927664"/>
    <lineage>
        <taxon>Bacteria</taxon>
        <taxon>Pseudomonadati</taxon>
        <taxon>Bacteroidota</taxon>
        <taxon>Cytophagia</taxon>
        <taxon>Cytophagales</taxon>
        <taxon>Flexibacteraceae</taxon>
        <taxon>Flexibacter</taxon>
    </lineage>
</organism>
<reference evidence="7 8" key="1">
    <citation type="submission" date="2016-10" db="EMBL/GenBank/DDBJ databases">
        <authorList>
            <person name="de Groot N.N."/>
        </authorList>
    </citation>
    <scope>NUCLEOTIDE SEQUENCE [LARGE SCALE GENOMIC DNA]</scope>
    <source>
        <strain evidence="7 8">DSM 6793</strain>
    </source>
</reference>
<feature type="transmembrane region" description="Helical" evidence="6">
    <location>
        <begin position="20"/>
        <end position="44"/>
    </location>
</feature>
<keyword evidence="8" id="KW-1185">Reference proteome</keyword>
<proteinExistence type="inferred from homology"/>
<feature type="transmembrane region" description="Helical" evidence="6">
    <location>
        <begin position="159"/>
        <end position="178"/>
    </location>
</feature>
<dbReference type="Proteomes" id="UP000199514">
    <property type="component" value="Unassembled WGS sequence"/>
</dbReference>
<evidence type="ECO:0000256" key="5">
    <source>
        <dbReference type="ARBA" id="ARBA00023136"/>
    </source>
</evidence>
<evidence type="ECO:0000256" key="4">
    <source>
        <dbReference type="ARBA" id="ARBA00022989"/>
    </source>
</evidence>
<dbReference type="Pfam" id="PF03741">
    <property type="entry name" value="TerC"/>
    <property type="match status" value="1"/>
</dbReference>
<sequence length="259" mass="29038">MNILLNLFSQVFGNDAEAAGFIVLNLFFIESLLSIDNAAVLATMVMDLPEKDRGRALKYGIIGAYAFRGVCLFFASYIIQIVWLKAVGGIYLLYLTYDYFRTKSTPEPEDDTLNKTENRLYKSTMGRLGPFWSTVLMVEIMDLAFSIDNVLAAVAYTDNLYLIWAGVFIGILAMRFVSQIFVKLLGRFPFLESIAFIVIAVLGLKLLLSFAFDFLDPTPVVKFINGHEADLYISIATVTIFVVPVLSSILLNFPKRKEA</sequence>
<dbReference type="PANTHER" id="PTHR30238">
    <property type="entry name" value="MEMBRANE BOUND PREDICTED REDOX MODULATOR"/>
    <property type="match status" value="1"/>
</dbReference>
<feature type="transmembrane region" description="Helical" evidence="6">
    <location>
        <begin position="190"/>
        <end position="212"/>
    </location>
</feature>
<dbReference type="InterPro" id="IPR005496">
    <property type="entry name" value="Integral_membrane_TerC"/>
</dbReference>
<gene>
    <name evidence="7" type="ORF">SAMN05421780_105237</name>
</gene>
<comment type="similarity">
    <text evidence="2">Belongs to the TerC family.</text>
</comment>
<dbReference type="InterPro" id="IPR022493">
    <property type="entry name" value="CHP03716_TM_YkoY"/>
</dbReference>
<feature type="transmembrane region" description="Helical" evidence="6">
    <location>
        <begin position="232"/>
        <end position="253"/>
    </location>
</feature>
<evidence type="ECO:0000256" key="3">
    <source>
        <dbReference type="ARBA" id="ARBA00022692"/>
    </source>
</evidence>
<feature type="transmembrane region" description="Helical" evidence="6">
    <location>
        <begin position="81"/>
        <end position="100"/>
    </location>
</feature>
<name>A0A1I1J9C3_9BACT</name>
<dbReference type="EMBL" id="FOLE01000005">
    <property type="protein sequence ID" value="SFC44582.1"/>
    <property type="molecule type" value="Genomic_DNA"/>
</dbReference>
<evidence type="ECO:0000256" key="2">
    <source>
        <dbReference type="ARBA" id="ARBA00007511"/>
    </source>
</evidence>
<evidence type="ECO:0000313" key="7">
    <source>
        <dbReference type="EMBL" id="SFC44582.1"/>
    </source>
</evidence>
<dbReference type="RefSeq" id="WP_091512020.1">
    <property type="nucleotide sequence ID" value="NZ_FOLE01000005.1"/>
</dbReference>
<evidence type="ECO:0000313" key="8">
    <source>
        <dbReference type="Proteomes" id="UP000199514"/>
    </source>
</evidence>
<dbReference type="AlphaFoldDB" id="A0A1I1J9C3"/>
<keyword evidence="4 6" id="KW-1133">Transmembrane helix</keyword>
<feature type="transmembrane region" description="Helical" evidence="6">
    <location>
        <begin position="128"/>
        <end position="147"/>
    </location>
</feature>
<dbReference type="NCBIfam" id="TIGR03716">
    <property type="entry name" value="R_switched_YkoY"/>
    <property type="match status" value="1"/>
</dbReference>
<comment type="subcellular location">
    <subcellularLocation>
        <location evidence="1">Membrane</location>
        <topology evidence="1">Multi-pass membrane protein</topology>
    </subcellularLocation>
</comment>
<dbReference type="STRING" id="927664.SAMN05421780_105237"/>
<protein>
    <submittedName>
        <fullName evidence="7">Integral membrane protein, YkoY family</fullName>
    </submittedName>
</protein>
<keyword evidence="5 6" id="KW-0472">Membrane</keyword>
<evidence type="ECO:0000256" key="1">
    <source>
        <dbReference type="ARBA" id="ARBA00004141"/>
    </source>
</evidence>
<accession>A0A1I1J9C3</accession>
<evidence type="ECO:0000256" key="6">
    <source>
        <dbReference type="SAM" id="Phobius"/>
    </source>
</evidence>
<keyword evidence="3 6" id="KW-0812">Transmembrane</keyword>
<dbReference type="OrthoDB" id="9806211at2"/>
<dbReference type="PANTHER" id="PTHR30238:SF4">
    <property type="entry name" value="SLL1022 PROTEIN"/>
    <property type="match status" value="1"/>
</dbReference>